<evidence type="ECO:0000313" key="4">
    <source>
        <dbReference type="Proteomes" id="UP000588334"/>
    </source>
</evidence>
<dbReference type="PANTHER" id="PTHR47080:SF2">
    <property type="entry name" value="GLUTAMINE-RICH PROTEIN 2"/>
    <property type="match status" value="1"/>
</dbReference>
<feature type="domain" description="DUF4795" evidence="2">
    <location>
        <begin position="1"/>
        <end position="114"/>
    </location>
</feature>
<sequence length="115" mass="13351">KADKAALGSKVSCTQFESSMERLEERMQKMQSQVSGQNQHWNKVQQQLSDEMENKLDRQEMKAFHKQMRETWQSTIEELKKKMAERDGAAGMRKQLPVPFTCLSCDRMVKTQVPG</sequence>
<reference evidence="3 4" key="1">
    <citation type="submission" date="2019-09" db="EMBL/GenBank/DDBJ databases">
        <title>Bird 10,000 Genomes (B10K) Project - Family phase.</title>
        <authorList>
            <person name="Zhang G."/>
        </authorList>
    </citation>
    <scope>NUCLEOTIDE SEQUENCE [LARGE SCALE GENOMIC DNA]</scope>
    <source>
        <strain evidence="3">B10K-DU-001-03</strain>
        <tissue evidence="3">Muscle</tissue>
    </source>
</reference>
<comment type="caution">
    <text evidence="3">The sequence shown here is derived from an EMBL/GenBank/DDBJ whole genome shotgun (WGS) entry which is preliminary data.</text>
</comment>
<dbReference type="Pfam" id="PF16043">
    <property type="entry name" value="DUF4795"/>
    <property type="match status" value="1"/>
</dbReference>
<dbReference type="PANTHER" id="PTHR47080">
    <property type="entry name" value="CHROMOSOME 16 OPEN READING FRAME 96"/>
    <property type="match status" value="1"/>
</dbReference>
<feature type="region of interest" description="Disordered" evidence="1">
    <location>
        <begin position="30"/>
        <end position="49"/>
    </location>
</feature>
<evidence type="ECO:0000313" key="3">
    <source>
        <dbReference type="EMBL" id="NXF83402.1"/>
    </source>
</evidence>
<evidence type="ECO:0000259" key="2">
    <source>
        <dbReference type="Pfam" id="PF16043"/>
    </source>
</evidence>
<accession>A0A7K8WX25</accession>
<feature type="non-terminal residue" evidence="3">
    <location>
        <position position="1"/>
    </location>
</feature>
<proteinExistence type="predicted"/>
<dbReference type="SUPFAM" id="SSF90257">
    <property type="entry name" value="Myosin rod fragments"/>
    <property type="match status" value="1"/>
</dbReference>
<dbReference type="InterPro" id="IPR032013">
    <property type="entry name" value="DUF4795"/>
</dbReference>
<evidence type="ECO:0000256" key="1">
    <source>
        <dbReference type="SAM" id="MobiDB-lite"/>
    </source>
</evidence>
<dbReference type="EMBL" id="VWZF01006843">
    <property type="protein sequence ID" value="NXF83402.1"/>
    <property type="molecule type" value="Genomic_DNA"/>
</dbReference>
<dbReference type="AlphaFoldDB" id="A0A7K8WX25"/>
<feature type="non-terminal residue" evidence="3">
    <location>
        <position position="115"/>
    </location>
</feature>
<name>A0A7K8WX25_9FURN</name>
<gene>
    <name evidence="3" type="primary">Qrich2_2</name>
    <name evidence="3" type="ORF">SCLMEX_R01460</name>
</gene>
<dbReference type="OrthoDB" id="5981048at2759"/>
<protein>
    <submittedName>
        <fullName evidence="3">QRIC2 protein</fullName>
    </submittedName>
</protein>
<keyword evidence="4" id="KW-1185">Reference proteome</keyword>
<dbReference type="Proteomes" id="UP000588334">
    <property type="component" value="Unassembled WGS sequence"/>
</dbReference>
<organism evidence="3 4">
    <name type="scientific">Sclerurus mexicanus</name>
    <name type="common">tawny-throated leaftosser</name>
    <dbReference type="NCBI Taxonomy" id="265632"/>
    <lineage>
        <taxon>Eukaryota</taxon>
        <taxon>Metazoa</taxon>
        <taxon>Chordata</taxon>
        <taxon>Craniata</taxon>
        <taxon>Vertebrata</taxon>
        <taxon>Euteleostomi</taxon>
        <taxon>Archelosauria</taxon>
        <taxon>Archosauria</taxon>
        <taxon>Dinosauria</taxon>
        <taxon>Saurischia</taxon>
        <taxon>Theropoda</taxon>
        <taxon>Coelurosauria</taxon>
        <taxon>Aves</taxon>
        <taxon>Neognathae</taxon>
        <taxon>Neoaves</taxon>
        <taxon>Telluraves</taxon>
        <taxon>Australaves</taxon>
        <taxon>Passeriformes</taxon>
        <taxon>Furnariidae</taxon>
        <taxon>Sclerurus</taxon>
    </lineage>
</organism>